<evidence type="ECO:0000313" key="9">
    <source>
        <dbReference type="Proteomes" id="UP000193108"/>
    </source>
</evidence>
<keyword evidence="2" id="KW-1003">Cell membrane</keyword>
<dbReference type="Pfam" id="PF02687">
    <property type="entry name" value="FtsX"/>
    <property type="match status" value="2"/>
</dbReference>
<dbReference type="PANTHER" id="PTHR30572">
    <property type="entry name" value="MEMBRANE COMPONENT OF TRANSPORTER-RELATED"/>
    <property type="match status" value="1"/>
</dbReference>
<accession>A0A1X1Z3Y5</accession>
<evidence type="ECO:0000256" key="1">
    <source>
        <dbReference type="ARBA" id="ARBA00004651"/>
    </source>
</evidence>
<dbReference type="PANTHER" id="PTHR30572:SF17">
    <property type="entry name" value="ABC3 TRANSPORTER PERMEASE PROTEIN DOMAIN-CONTAINING PROTEIN"/>
    <property type="match status" value="1"/>
</dbReference>
<evidence type="ECO:0000256" key="3">
    <source>
        <dbReference type="ARBA" id="ARBA00022692"/>
    </source>
</evidence>
<dbReference type="GO" id="GO:0022857">
    <property type="term" value="F:transmembrane transporter activity"/>
    <property type="evidence" value="ECO:0007669"/>
    <property type="project" value="TreeGrafter"/>
</dbReference>
<dbReference type="InterPro" id="IPR003838">
    <property type="entry name" value="ABC3_permease_C"/>
</dbReference>
<feature type="transmembrane region" description="Helical" evidence="6">
    <location>
        <begin position="274"/>
        <end position="294"/>
    </location>
</feature>
<evidence type="ECO:0000256" key="6">
    <source>
        <dbReference type="SAM" id="Phobius"/>
    </source>
</evidence>
<feature type="domain" description="ABC3 transporter permease C-terminal" evidence="7">
    <location>
        <begin position="735"/>
        <end position="852"/>
    </location>
</feature>
<feature type="transmembrane region" description="Helical" evidence="6">
    <location>
        <begin position="493"/>
        <end position="514"/>
    </location>
</feature>
<sequence>MMRRLSAGWLSFRRIHLAALAADWRRTLLSVIGVAVGVMVVLGVLVLKSELVRPFDAFGPSLAQAADRGVVEVAPNVNGRLPIDTVDRLRTEVAGAQAVIPIVANLTPVDLTGGNSTPPTEAASGFFLLGGSCQIELLVGPFNCEQRAHEEPAAGPGVPLQIPAVIAQRHHLQLGAELRIPGLPPGSAHVGWTFPEFDRVAGINGGYVLMAPSGEIAAELLSARGYVTAAFVVPRPEADVAADIDRVIAGVATAGPPRPHLPAMFASATQSLDLTALCGVLIGFLIAMNTILLAVEDRRAVLGTVGAIGAKPVGLFGGMLGEGAVVGLLGGLAGVPGGFLLGSYLVDRFARSMLSGSGGTVAAHFSPSLIVVGAVAGAICGLLAMIGPATRLVREGPLASMASAGGVQRVRTIPIWPLLVGTAALSGAVAVMVIYEHGSLPTNAGINAMSVWQFGVAMMTVWLAPRGAGLLIELLTVARPDVGRLLGADVRRYALLFAVSAAILATGTSLAIAAQSLQLLGTEQVAAQKAQRLPDSLLVSAQSILDQRDGHLPDATFALVADAARGHSVSSRWKAMISSGTSSRLVVGVTPGDWYSRGLYQPTGDADTFWQQLRDGQIGLSEVAASRLGVAPGEMVELPTVAGSKQYRLAGIVRPRMIHDAAVGDIVVAPDSVARSDWAAVRDQVAVRYPTAADATAHRADFLRLGAGLFVYDNQQWRSAATAGLTRFLEPFTVSAYVVMAAAGLSVLNVFVLGLVQRKRERAVLRAIGTRPGQEQAVVVANAGLLGLLVTVLGGLGGVGLTYLWSLGSPVFYGIKIDGDVLGLPLRTGAAAVTVLMLAAALYPTVHARRLETVEVLRTA</sequence>
<reference evidence="8 9" key="1">
    <citation type="submission" date="2016-01" db="EMBL/GenBank/DDBJ databases">
        <title>The new phylogeny of the genus Mycobacterium.</title>
        <authorList>
            <person name="Tarcisio F."/>
            <person name="Conor M."/>
            <person name="Antonella G."/>
            <person name="Elisabetta G."/>
            <person name="Giulia F.S."/>
            <person name="Sara T."/>
            <person name="Anna F."/>
            <person name="Clotilde B."/>
            <person name="Roberto B."/>
            <person name="Veronica D.S."/>
            <person name="Fabio R."/>
            <person name="Monica P."/>
            <person name="Olivier J."/>
            <person name="Enrico T."/>
            <person name="Nicola S."/>
        </authorList>
    </citation>
    <scope>NUCLEOTIDE SEQUENCE [LARGE SCALE GENOMIC DNA]</scope>
    <source>
        <strain evidence="8 9">DSM 44164</strain>
    </source>
</reference>
<evidence type="ECO:0000259" key="7">
    <source>
        <dbReference type="Pfam" id="PF02687"/>
    </source>
</evidence>
<feature type="transmembrane region" description="Helical" evidence="6">
    <location>
        <begin position="451"/>
        <end position="472"/>
    </location>
</feature>
<feature type="transmembrane region" description="Helical" evidence="6">
    <location>
        <begin position="734"/>
        <end position="756"/>
    </location>
</feature>
<feature type="domain" description="ABC3 transporter permease C-terminal" evidence="7">
    <location>
        <begin position="276"/>
        <end position="395"/>
    </location>
</feature>
<dbReference type="GO" id="GO:0005886">
    <property type="term" value="C:plasma membrane"/>
    <property type="evidence" value="ECO:0007669"/>
    <property type="project" value="UniProtKB-SubCell"/>
</dbReference>
<feature type="transmembrane region" description="Helical" evidence="6">
    <location>
        <begin position="365"/>
        <end position="386"/>
    </location>
</feature>
<feature type="transmembrane region" description="Helical" evidence="6">
    <location>
        <begin position="824"/>
        <end position="843"/>
    </location>
</feature>
<dbReference type="AlphaFoldDB" id="A0A1X1Z3Y5"/>
<gene>
    <name evidence="8" type="ORF">AWC18_16615</name>
</gene>
<comment type="subcellular location">
    <subcellularLocation>
        <location evidence="1">Cell membrane</location>
        <topology evidence="1">Multi-pass membrane protein</topology>
    </subcellularLocation>
</comment>
<dbReference type="STRING" id="1782.AWC18_16615"/>
<feature type="transmembrane region" description="Helical" evidence="6">
    <location>
        <begin position="27"/>
        <end position="47"/>
    </location>
</feature>
<comment type="caution">
    <text evidence="8">The sequence shown here is derived from an EMBL/GenBank/DDBJ whole genome shotgun (WGS) entry which is preliminary data.</text>
</comment>
<keyword evidence="3 6" id="KW-0812">Transmembrane</keyword>
<evidence type="ECO:0000256" key="4">
    <source>
        <dbReference type="ARBA" id="ARBA00022989"/>
    </source>
</evidence>
<keyword evidence="4 6" id="KW-1133">Transmembrane helix</keyword>
<feature type="transmembrane region" description="Helical" evidence="6">
    <location>
        <begin position="415"/>
        <end position="435"/>
    </location>
</feature>
<evidence type="ECO:0000256" key="5">
    <source>
        <dbReference type="ARBA" id="ARBA00023136"/>
    </source>
</evidence>
<keyword evidence="9" id="KW-1185">Reference proteome</keyword>
<feature type="transmembrane region" description="Helical" evidence="6">
    <location>
        <begin position="777"/>
        <end position="804"/>
    </location>
</feature>
<name>A0A1X1Z3Y5_MYCNO</name>
<dbReference type="Proteomes" id="UP000193108">
    <property type="component" value="Unassembled WGS sequence"/>
</dbReference>
<dbReference type="RefSeq" id="WP_064999524.1">
    <property type="nucleotide sequence ID" value="NZ_LQPI01000060.1"/>
</dbReference>
<organism evidence="8 9">
    <name type="scientific">Mycolicibacter nonchromogenicus</name>
    <name type="common">Mycobacterium nonchromogenicum</name>
    <dbReference type="NCBI Taxonomy" id="1782"/>
    <lineage>
        <taxon>Bacteria</taxon>
        <taxon>Bacillati</taxon>
        <taxon>Actinomycetota</taxon>
        <taxon>Actinomycetes</taxon>
        <taxon>Mycobacteriales</taxon>
        <taxon>Mycobacteriaceae</taxon>
        <taxon>Mycolicibacter</taxon>
    </lineage>
</organism>
<dbReference type="EMBL" id="LQPI01000060">
    <property type="protein sequence ID" value="ORW18062.1"/>
    <property type="molecule type" value="Genomic_DNA"/>
</dbReference>
<keyword evidence="5 6" id="KW-0472">Membrane</keyword>
<dbReference type="InterPro" id="IPR050250">
    <property type="entry name" value="Macrolide_Exporter_MacB"/>
</dbReference>
<feature type="transmembrane region" description="Helical" evidence="6">
    <location>
        <begin position="325"/>
        <end position="345"/>
    </location>
</feature>
<evidence type="ECO:0000313" key="8">
    <source>
        <dbReference type="EMBL" id="ORW18062.1"/>
    </source>
</evidence>
<protein>
    <submittedName>
        <fullName evidence="8">ABC transporter permease</fullName>
    </submittedName>
</protein>
<proteinExistence type="predicted"/>
<evidence type="ECO:0000256" key="2">
    <source>
        <dbReference type="ARBA" id="ARBA00022475"/>
    </source>
</evidence>